<evidence type="ECO:0000313" key="2">
    <source>
        <dbReference type="Proteomes" id="UP000095463"/>
    </source>
</evidence>
<proteinExistence type="predicted"/>
<dbReference type="EMBL" id="LAJE02000152">
    <property type="protein sequence ID" value="OEO31627.1"/>
    <property type="molecule type" value="Genomic_DNA"/>
</dbReference>
<dbReference type="InterPro" id="IPR035992">
    <property type="entry name" value="Ricin_B-like_lectins"/>
</dbReference>
<sequence>MPSLNCHLLISGYRRNTADPVEVLVPNMLDQFGNHANGIQVVDLDGAQDVFNWSGTYSWGFFVYACQAPNIGANCYNNVAVPGSASIPVIVQQKGLQPVNLLLSFNVVGRSGGGQLGGLGQEVRIGSRWIASAFLNSETGQPASTTILLDWLSARWTLDPVEGGFVRIHSVWKPEEYLHVENGTLAVGPIQPEWQSAMWQMEPSGGGYYVRFRNVWQADAYLNVESGALALTPIGQDWLSADWWLLR</sequence>
<dbReference type="AlphaFoldDB" id="A0A1E5XSP0"/>
<dbReference type="CDD" id="cd23432">
    <property type="entry name" value="beta-trefoil_Ricin_EndoBetaGal-like"/>
    <property type="match status" value="1"/>
</dbReference>
<accession>A0A1E5XSP0</accession>
<name>A0A1E5XSP0_9HYPH</name>
<dbReference type="SUPFAM" id="SSF50370">
    <property type="entry name" value="Ricin B-like lectins"/>
    <property type="match status" value="1"/>
</dbReference>
<protein>
    <submittedName>
        <fullName evidence="1">Uncharacterized protein</fullName>
    </submittedName>
</protein>
<dbReference type="OrthoDB" id="100605at2"/>
<evidence type="ECO:0000313" key="1">
    <source>
        <dbReference type="EMBL" id="OEO31627.1"/>
    </source>
</evidence>
<gene>
    <name evidence="1" type="ORF">VW23_015465</name>
</gene>
<keyword evidence="2" id="KW-1185">Reference proteome</keyword>
<dbReference type="Gene3D" id="2.80.10.50">
    <property type="match status" value="1"/>
</dbReference>
<organism evidence="1 2">
    <name type="scientific">Devosia insulae DS-56</name>
    <dbReference type="NCBI Taxonomy" id="1116389"/>
    <lineage>
        <taxon>Bacteria</taxon>
        <taxon>Pseudomonadati</taxon>
        <taxon>Pseudomonadota</taxon>
        <taxon>Alphaproteobacteria</taxon>
        <taxon>Hyphomicrobiales</taxon>
        <taxon>Devosiaceae</taxon>
        <taxon>Devosia</taxon>
    </lineage>
</organism>
<comment type="caution">
    <text evidence="1">The sequence shown here is derived from an EMBL/GenBank/DDBJ whole genome shotgun (WGS) entry which is preliminary data.</text>
</comment>
<dbReference type="Proteomes" id="UP000095463">
    <property type="component" value="Unassembled WGS sequence"/>
</dbReference>
<dbReference type="RefSeq" id="WP_069909222.1">
    <property type="nucleotide sequence ID" value="NZ_LAJE02000152.1"/>
</dbReference>
<reference evidence="1 2" key="1">
    <citation type="journal article" date="2015" name="Genome Announc.">
        <title>Genome Assemblies of Three Soil-Associated Devosia species: D. insulae, D. limi, and D. soli.</title>
        <authorList>
            <person name="Hassan Y.I."/>
            <person name="Lepp D."/>
            <person name="Zhou T."/>
        </authorList>
    </citation>
    <scope>NUCLEOTIDE SEQUENCE [LARGE SCALE GENOMIC DNA]</scope>
    <source>
        <strain evidence="1 2">DS-56</strain>
    </source>
</reference>